<dbReference type="RefSeq" id="WP_197651749.1">
    <property type="nucleotide sequence ID" value="NZ_LAXD01000001.1"/>
</dbReference>
<dbReference type="Gene3D" id="3.90.1710.10">
    <property type="entry name" value="Enterococcus faecalis V583 domain"/>
    <property type="match status" value="1"/>
</dbReference>
<dbReference type="EMBL" id="LAXD01000001">
    <property type="protein sequence ID" value="KWX00747.1"/>
    <property type="molecule type" value="Genomic_DNA"/>
</dbReference>
<dbReference type="PATRIC" id="fig|1469144.10.peg.1917"/>
<dbReference type="Gene3D" id="3.40.50.720">
    <property type="entry name" value="NAD(P)-binding Rossmann-like Domain"/>
    <property type="match status" value="1"/>
</dbReference>
<protein>
    <recommendedName>
        <fullName evidence="3">DUF1116 domain-containing protein</fullName>
    </recommendedName>
</protein>
<keyword evidence="2" id="KW-1185">Reference proteome</keyword>
<sequence length="469" mass="49096">MIQPDDLLTRPVRAVVAGARLFADTLAAQAVPVVPVDWRPPLAGTEEHLVRVLADPRRERANAEAVRRVLAAQAQLVDVRPARAALGVEPGTFLHAGPPITWERASGPMRGALIGAMLFEGLADTPENAERQLASGAIALEPCHHRGAVGPMAGVVSPSMWMFELADPVHGGRAYCSLNEGLGKVLRYGAYGPEVIERLRWMTAVLGPLLRDAVRRHGPVDVRAIIAQMLQMGDEGHNRNRAGTSLFLRELLADLVGGGAPGDQVAEVVRFVNGNDHFFLNLAMPACKLALDAARDIPGSTMVVAMARNGTDFGIQVSGTGDRWFTGPAEVPAGLYLGAYGPQDANPDIGDSAITETAGIGGFAMAAAPAIVRFVGGEVPDALATSLRMYEITLAEHTAYQIPVFGFRGTPTGIDVTRVARTGILPQINTGIAGRVAGTGQVGAGLVNPPVECFTAALAALADAAPPLG</sequence>
<dbReference type="Pfam" id="PF06545">
    <property type="entry name" value="AllG"/>
    <property type="match status" value="1"/>
</dbReference>
<evidence type="ECO:0008006" key="3">
    <source>
        <dbReference type="Google" id="ProtNLM"/>
    </source>
</evidence>
<name>A0A132MSA8_9ACTN</name>
<reference evidence="2" key="1">
    <citation type="submission" date="2015-04" db="EMBL/GenBank/DDBJ databases">
        <title>Physiological reanalysis, assessment of diazotrophy, and genome sequences of multiple isolates of Streptomyces thermoautotrophicus.</title>
        <authorList>
            <person name="MacKellar D.C."/>
            <person name="Lieber L."/>
            <person name="Norman J."/>
            <person name="Bolger A."/>
            <person name="Tobin C."/>
            <person name="Murray J.W."/>
            <person name="Chang R."/>
            <person name="Ford T."/>
            <person name="Nguyen P.Q."/>
            <person name="Woodward J."/>
            <person name="Permingeat H."/>
            <person name="Joshi N.S."/>
            <person name="Silver P.A."/>
            <person name="Usadel B."/>
            <person name="Rutherford A.W."/>
            <person name="Friesen M."/>
            <person name="Prell J."/>
        </authorList>
    </citation>
    <scope>NUCLEOTIDE SEQUENCE [LARGE SCALE GENOMIC DNA]</scope>
    <source>
        <strain evidence="2">H1</strain>
    </source>
</reference>
<dbReference type="AlphaFoldDB" id="A0A132MSA8"/>
<organism evidence="1 2">
    <name type="scientific">Carbonactinospora thermoautotrophica</name>
    <dbReference type="NCBI Taxonomy" id="1469144"/>
    <lineage>
        <taxon>Bacteria</taxon>
        <taxon>Bacillati</taxon>
        <taxon>Actinomycetota</taxon>
        <taxon>Actinomycetes</taxon>
        <taxon>Kitasatosporales</taxon>
        <taxon>Carbonactinosporaceae</taxon>
        <taxon>Carbonactinospora</taxon>
    </lineage>
</organism>
<gene>
    <name evidence="1" type="ORF">LI90_1770</name>
</gene>
<evidence type="ECO:0000313" key="1">
    <source>
        <dbReference type="EMBL" id="KWX00747.1"/>
    </source>
</evidence>
<proteinExistence type="predicted"/>
<dbReference type="Gene3D" id="3.90.1700.10">
    <property type="entry name" value="v583 domain like"/>
    <property type="match status" value="1"/>
</dbReference>
<dbReference type="InterPro" id="IPR009499">
    <property type="entry name" value="AllG-like"/>
</dbReference>
<accession>A0A132MSA8</accession>
<comment type="caution">
    <text evidence="1">The sequence shown here is derived from an EMBL/GenBank/DDBJ whole genome shotgun (WGS) entry which is preliminary data.</text>
</comment>
<dbReference type="Proteomes" id="UP000070188">
    <property type="component" value="Unassembled WGS sequence"/>
</dbReference>
<dbReference type="Gene3D" id="1.10.10.660">
    <property type="entry name" value="conserved protein of unknown function from Enterococcus faecalis V583"/>
    <property type="match status" value="1"/>
</dbReference>
<dbReference type="STRING" id="1469144.LI90_1770"/>
<dbReference type="InterPro" id="IPR024033">
    <property type="entry name" value="OXTCase_su_AllG_h-dom"/>
</dbReference>
<evidence type="ECO:0000313" key="2">
    <source>
        <dbReference type="Proteomes" id="UP000070188"/>
    </source>
</evidence>